<dbReference type="AlphaFoldDB" id="B7G5R7"/>
<dbReference type="GeneID" id="7203252"/>
<accession>B7G5R7</accession>
<dbReference type="Proteomes" id="UP000000759">
    <property type="component" value="Chromosome 15"/>
</dbReference>
<gene>
    <name evidence="1" type="ORF">PHATRDRAFT_40594</name>
    <name evidence="2" type="ORF">PHATRDRAFT_48036</name>
</gene>
<name>B7G5R7_PHATC</name>
<dbReference type="RefSeq" id="XP_002182299.1">
    <property type="nucleotide sequence ID" value="XM_002182263.1"/>
</dbReference>
<dbReference type="RefSeq" id="XP_002184534.1">
    <property type="nucleotide sequence ID" value="XM_002184498.1"/>
</dbReference>
<evidence type="ECO:0000313" key="3">
    <source>
        <dbReference type="Proteomes" id="UP000000759"/>
    </source>
</evidence>
<dbReference type="HOGENOM" id="CLU_941542_0_0_1"/>
<dbReference type="InParanoid" id="B7G5R7"/>
<dbReference type="EMBL" id="CM000626">
    <property type="protein sequence ID" value="EEC43933.1"/>
    <property type="molecule type" value="Genomic_DNA"/>
</dbReference>
<reference evidence="3" key="2">
    <citation type="submission" date="2008-08" db="EMBL/GenBank/DDBJ databases">
        <authorList>
            <consortium name="Diatom Consortium"/>
            <person name="Grigoriev I."/>
            <person name="Grimwood J."/>
            <person name="Kuo A."/>
            <person name="Otillar R.P."/>
            <person name="Salamov A."/>
            <person name="Detter J.C."/>
            <person name="Lindquist E."/>
            <person name="Shapiro H."/>
            <person name="Lucas S."/>
            <person name="Glavina del Rio T."/>
            <person name="Pitluck S."/>
            <person name="Rokhsar D."/>
            <person name="Bowler C."/>
        </authorList>
    </citation>
    <scope>GENOME REANNOTATION</scope>
    <source>
        <strain evidence="3">CCAP 1055/1</strain>
    </source>
</reference>
<keyword evidence="3" id="KW-1185">Reference proteome</keyword>
<dbReference type="PaxDb" id="2850-Phatr40594"/>
<proteinExistence type="predicted"/>
<dbReference type="KEGG" id="pti:PHATRDRAFT_48036"/>
<dbReference type="Proteomes" id="UP000000759">
    <property type="component" value="Chromosome 24"/>
</dbReference>
<dbReference type="EMBL" id="CM000617">
    <property type="protein sequence ID" value="EEC46200.1"/>
    <property type="molecule type" value="Genomic_DNA"/>
</dbReference>
<reference evidence="2 3" key="1">
    <citation type="journal article" date="2008" name="Nature">
        <title>The Phaeodactylum genome reveals the evolutionary history of diatom genomes.</title>
        <authorList>
            <person name="Bowler C."/>
            <person name="Allen A.E."/>
            <person name="Badger J.H."/>
            <person name="Grimwood J."/>
            <person name="Jabbari K."/>
            <person name="Kuo A."/>
            <person name="Maheswari U."/>
            <person name="Martens C."/>
            <person name="Maumus F."/>
            <person name="Otillar R.P."/>
            <person name="Rayko E."/>
            <person name="Salamov A."/>
            <person name="Vandepoele K."/>
            <person name="Beszteri B."/>
            <person name="Gruber A."/>
            <person name="Heijde M."/>
            <person name="Katinka M."/>
            <person name="Mock T."/>
            <person name="Valentin K."/>
            <person name="Verret F."/>
            <person name="Berges J.A."/>
            <person name="Brownlee C."/>
            <person name="Cadoret J.P."/>
            <person name="Chiovitti A."/>
            <person name="Choi C.J."/>
            <person name="Coesel S."/>
            <person name="De Martino A."/>
            <person name="Detter J.C."/>
            <person name="Durkin C."/>
            <person name="Falciatore A."/>
            <person name="Fournet J."/>
            <person name="Haruta M."/>
            <person name="Huysman M.J."/>
            <person name="Jenkins B.D."/>
            <person name="Jiroutova K."/>
            <person name="Jorgensen R.E."/>
            <person name="Joubert Y."/>
            <person name="Kaplan A."/>
            <person name="Kroger N."/>
            <person name="Kroth P.G."/>
            <person name="La Roche J."/>
            <person name="Lindquist E."/>
            <person name="Lommer M."/>
            <person name="Martin-Jezequel V."/>
            <person name="Lopez P.J."/>
            <person name="Lucas S."/>
            <person name="Mangogna M."/>
            <person name="McGinnis K."/>
            <person name="Medlin L.K."/>
            <person name="Montsant A."/>
            <person name="Oudot-Le Secq M.P."/>
            <person name="Napoli C."/>
            <person name="Obornik M."/>
            <person name="Parker M.S."/>
            <person name="Petit J.L."/>
            <person name="Porcel B.M."/>
            <person name="Poulsen N."/>
            <person name="Robison M."/>
            <person name="Rychlewski L."/>
            <person name="Rynearson T.A."/>
            <person name="Schmutz J."/>
            <person name="Shapiro H."/>
            <person name="Siaut M."/>
            <person name="Stanley M."/>
            <person name="Sussman M.R."/>
            <person name="Taylor A.R."/>
            <person name="Vardi A."/>
            <person name="von Dassow P."/>
            <person name="Vyverman W."/>
            <person name="Willis A."/>
            <person name="Wyrwicz L.S."/>
            <person name="Rokhsar D.S."/>
            <person name="Weissenbach J."/>
            <person name="Armbrust E.V."/>
            <person name="Green B.R."/>
            <person name="Van de Peer Y."/>
            <person name="Grigoriev I.V."/>
        </authorList>
    </citation>
    <scope>NUCLEOTIDE SEQUENCE [LARGE SCALE GENOMIC DNA]</scope>
    <source>
        <strain evidence="2 3">CCAP 1055/1</strain>
    </source>
</reference>
<dbReference type="KEGG" id="pti:PHATRDRAFT_40594"/>
<evidence type="ECO:0000313" key="1">
    <source>
        <dbReference type="EMBL" id="EEC43933.1"/>
    </source>
</evidence>
<dbReference type="GeneID" id="7198469"/>
<evidence type="ECO:0000313" key="2">
    <source>
        <dbReference type="EMBL" id="EEC46200.1"/>
    </source>
</evidence>
<organism evidence="2 3">
    <name type="scientific">Phaeodactylum tricornutum (strain CCAP 1055/1)</name>
    <dbReference type="NCBI Taxonomy" id="556484"/>
    <lineage>
        <taxon>Eukaryota</taxon>
        <taxon>Sar</taxon>
        <taxon>Stramenopiles</taxon>
        <taxon>Ochrophyta</taxon>
        <taxon>Bacillariophyta</taxon>
        <taxon>Bacillariophyceae</taxon>
        <taxon>Bacillariophycidae</taxon>
        <taxon>Naviculales</taxon>
        <taxon>Phaeodactylaceae</taxon>
        <taxon>Phaeodactylum</taxon>
    </lineage>
</organism>
<sequence>MKIICRMMQLLPFGSPSSQTTLLVSRDSHTTEFEVTSNSTKLVQQEMAFQIFSLNDNGVVAMQQGNYAEGGRFFLQGLDSIRQILETKAPAVSDSERATAFCSFAASLTSKAIGSEACCAVGPKPHHTALENRTSWQLEQQHEDAFDFFARVFLVSASDLGQSSFDAILGAVCVLLLFNAGVAFHADGVQTGRSKMLLKAYKFYEKAVSIVQQEHPSPWEAGKLPLVYLSVLANMAHIQSELFESDALHQTQLLLEKVLNCVVHRFSAALEAHELRFFLIKLMLLNCQTSIQAAAA</sequence>
<protein>
    <submittedName>
        <fullName evidence="2">Uncharacterized protein</fullName>
    </submittedName>
</protein>